<dbReference type="Proteomes" id="UP001175000">
    <property type="component" value="Unassembled WGS sequence"/>
</dbReference>
<feature type="region of interest" description="Disordered" evidence="1">
    <location>
        <begin position="210"/>
        <end position="260"/>
    </location>
</feature>
<organism evidence="2 3">
    <name type="scientific">Immersiella caudata</name>
    <dbReference type="NCBI Taxonomy" id="314043"/>
    <lineage>
        <taxon>Eukaryota</taxon>
        <taxon>Fungi</taxon>
        <taxon>Dikarya</taxon>
        <taxon>Ascomycota</taxon>
        <taxon>Pezizomycotina</taxon>
        <taxon>Sordariomycetes</taxon>
        <taxon>Sordariomycetidae</taxon>
        <taxon>Sordariales</taxon>
        <taxon>Lasiosphaeriaceae</taxon>
        <taxon>Immersiella</taxon>
    </lineage>
</organism>
<feature type="compositionally biased region" description="Basic and acidic residues" evidence="1">
    <location>
        <begin position="212"/>
        <end position="227"/>
    </location>
</feature>
<dbReference type="EMBL" id="JAULSU010000005">
    <property type="protein sequence ID" value="KAK0616859.1"/>
    <property type="molecule type" value="Genomic_DNA"/>
</dbReference>
<evidence type="ECO:0000313" key="2">
    <source>
        <dbReference type="EMBL" id="KAK0616859.1"/>
    </source>
</evidence>
<name>A0AA39WK51_9PEZI</name>
<feature type="compositionally biased region" description="Basic and acidic residues" evidence="1">
    <location>
        <begin position="235"/>
        <end position="260"/>
    </location>
</feature>
<keyword evidence="3" id="KW-1185">Reference proteome</keyword>
<comment type="caution">
    <text evidence="2">The sequence shown here is derived from an EMBL/GenBank/DDBJ whole genome shotgun (WGS) entry which is preliminary data.</text>
</comment>
<evidence type="ECO:0000256" key="1">
    <source>
        <dbReference type="SAM" id="MobiDB-lite"/>
    </source>
</evidence>
<sequence length="260" mass="28414">MRDISVDDLVSGIRSSGRKLGLECPTKSGLGLLWAVNGEQGYKPQFDQTTYHEEQKQELLQHGRIPRRIRTQQTLLLGRHDFASEHEIYGTSAKLLAIDVLPKPPLRWNRSQASAISRLISASLSFVKRRYRGLILMKKNVMAGNGVSIGLPLSIALFAYSTLSPMTVADCSLLICSGVVSRASEAGRNFSISLRTTPSLEPKMATHIASKAAERKSPNGIERRRSVAGDLTSPELREVGGGEVDIGRDDPAQEVGIHDV</sequence>
<dbReference type="AlphaFoldDB" id="A0AA39WK51"/>
<reference evidence="2" key="1">
    <citation type="submission" date="2023-06" db="EMBL/GenBank/DDBJ databases">
        <title>Genome-scale phylogeny and comparative genomics of the fungal order Sordariales.</title>
        <authorList>
            <consortium name="Lawrence Berkeley National Laboratory"/>
            <person name="Hensen N."/>
            <person name="Bonometti L."/>
            <person name="Westerberg I."/>
            <person name="Brannstrom I.O."/>
            <person name="Guillou S."/>
            <person name="Cros-Aarteil S."/>
            <person name="Calhoun S."/>
            <person name="Haridas S."/>
            <person name="Kuo A."/>
            <person name="Mondo S."/>
            <person name="Pangilinan J."/>
            <person name="Riley R."/>
            <person name="Labutti K."/>
            <person name="Andreopoulos B."/>
            <person name="Lipzen A."/>
            <person name="Chen C."/>
            <person name="Yanf M."/>
            <person name="Daum C."/>
            <person name="Ng V."/>
            <person name="Clum A."/>
            <person name="Steindorff A."/>
            <person name="Ohm R."/>
            <person name="Martin F."/>
            <person name="Silar P."/>
            <person name="Natvig D."/>
            <person name="Lalanne C."/>
            <person name="Gautier V."/>
            <person name="Ament-Velasquez S.L."/>
            <person name="Kruys A."/>
            <person name="Hutchinson M.I."/>
            <person name="Powell A.J."/>
            <person name="Barry K."/>
            <person name="Miller A.N."/>
            <person name="Grigoriev I.V."/>
            <person name="Debuchy R."/>
            <person name="Gladieux P."/>
            <person name="Thoren M.H."/>
            <person name="Johannesson H."/>
        </authorList>
    </citation>
    <scope>NUCLEOTIDE SEQUENCE</scope>
    <source>
        <strain evidence="2">CBS 606.72</strain>
    </source>
</reference>
<protein>
    <submittedName>
        <fullName evidence="2">Uncharacterized protein</fullName>
    </submittedName>
</protein>
<gene>
    <name evidence="2" type="ORF">B0T14DRAFT_568429</name>
</gene>
<proteinExistence type="predicted"/>
<accession>A0AA39WK51</accession>
<evidence type="ECO:0000313" key="3">
    <source>
        <dbReference type="Proteomes" id="UP001175000"/>
    </source>
</evidence>